<dbReference type="Pfam" id="PF01476">
    <property type="entry name" value="LysM"/>
    <property type="match status" value="2"/>
</dbReference>
<feature type="domain" description="LysM" evidence="1">
    <location>
        <begin position="227"/>
        <end position="271"/>
    </location>
</feature>
<dbReference type="OrthoDB" id="2107166at2759"/>
<dbReference type="PANTHER" id="PTHR33734:SF35">
    <property type="entry name" value="LYSM DOMAIN-CONTAINING GPI-ANCHORED PROTEIN 1"/>
    <property type="match status" value="1"/>
</dbReference>
<dbReference type="CDD" id="cd00118">
    <property type="entry name" value="LysM"/>
    <property type="match status" value="1"/>
</dbReference>
<dbReference type="SMART" id="SM00257">
    <property type="entry name" value="LysM"/>
    <property type="match status" value="2"/>
</dbReference>
<reference evidence="2" key="1">
    <citation type="submission" date="2022-05" db="EMBL/GenBank/DDBJ databases">
        <title>The Musa troglodytarum L. genome provides insights into the mechanism of non-climacteric behaviour and enrichment of carotenoids.</title>
        <authorList>
            <person name="Wang J."/>
        </authorList>
    </citation>
    <scope>NUCLEOTIDE SEQUENCE</scope>
    <source>
        <tissue evidence="2">Leaf</tissue>
    </source>
</reference>
<dbReference type="Proteomes" id="UP001055439">
    <property type="component" value="Chromosome 9"/>
</dbReference>
<dbReference type="InterPro" id="IPR018392">
    <property type="entry name" value="LysM"/>
</dbReference>
<dbReference type="AlphaFoldDB" id="A0A9E7I602"/>
<evidence type="ECO:0000259" key="1">
    <source>
        <dbReference type="PROSITE" id="PS51782"/>
    </source>
</evidence>
<evidence type="ECO:0000313" key="2">
    <source>
        <dbReference type="EMBL" id="URE46061.1"/>
    </source>
</evidence>
<evidence type="ECO:0000313" key="3">
    <source>
        <dbReference type="Proteomes" id="UP001055439"/>
    </source>
</evidence>
<feature type="domain" description="LysM" evidence="1">
    <location>
        <begin position="161"/>
        <end position="208"/>
    </location>
</feature>
<protein>
    <submittedName>
        <fullName evidence="2">LysM domain-containing GPI-anchored protein</fullName>
    </submittedName>
</protein>
<dbReference type="PROSITE" id="PS51782">
    <property type="entry name" value="LYSM"/>
    <property type="match status" value="2"/>
</dbReference>
<proteinExistence type="predicted"/>
<sequence>GEADRCSAGFFFSLSSFSFPPPSLRLHHQPKQGICEFWPPSPPPPACSSDSSMHMENSSSSPHLFIAFFSLLVTGVLSKSTIEPCSGSESCPALLGYTLYADLKLSEVAALFNADPLAILAANAFDAAVPDVEDRILPAGLLLRIPTRCSCADGIRRSLAARYRTRPGDTLAYVASSVFGGLASPDQIREANSIPDPSALDVGRTLVIPLPCACFNLSDNFLPAIYLSYVVRPGDSVPSIAARYSTTATDVMNVNAVGGPAAISPGDVLVIPLPACASMLPNDASDFGLIVANGTYSITASQCVQCSCGPGNLKLYCTPASLSVSCSSMQCRGSNLTLGNITARSSSAGCSVTSCAYGGFVNGSIVTKLTASLQPRCPASLAHSTTDNTSARLIPCSNAIATPTTTRWRHANTERVAEVVIGAGGVRTSWCLSRNWPRWRCRNGQLRKPTESRESDASALFISQILAVNLGQTFVLEFN</sequence>
<dbReference type="EMBL" id="CP097511">
    <property type="protein sequence ID" value="URE46061.1"/>
    <property type="molecule type" value="Genomic_DNA"/>
</dbReference>
<feature type="non-terminal residue" evidence="2">
    <location>
        <position position="1"/>
    </location>
</feature>
<organism evidence="2 3">
    <name type="scientific">Musa troglodytarum</name>
    <name type="common">fe'i banana</name>
    <dbReference type="NCBI Taxonomy" id="320322"/>
    <lineage>
        <taxon>Eukaryota</taxon>
        <taxon>Viridiplantae</taxon>
        <taxon>Streptophyta</taxon>
        <taxon>Embryophyta</taxon>
        <taxon>Tracheophyta</taxon>
        <taxon>Spermatophyta</taxon>
        <taxon>Magnoliopsida</taxon>
        <taxon>Liliopsida</taxon>
        <taxon>Zingiberales</taxon>
        <taxon>Musaceae</taxon>
        <taxon>Musa</taxon>
    </lineage>
</organism>
<dbReference type="InterPro" id="IPR036779">
    <property type="entry name" value="LysM_dom_sf"/>
</dbReference>
<keyword evidence="3" id="KW-1185">Reference proteome</keyword>
<dbReference type="PANTHER" id="PTHR33734">
    <property type="entry name" value="LYSM DOMAIN-CONTAINING GPI-ANCHORED PROTEIN 2"/>
    <property type="match status" value="1"/>
</dbReference>
<dbReference type="SUPFAM" id="SSF54106">
    <property type="entry name" value="LysM domain"/>
    <property type="match status" value="1"/>
</dbReference>
<name>A0A9E7I602_9LILI</name>
<gene>
    <name evidence="2" type="ORF">MUK42_04958</name>
</gene>
<accession>A0A9E7I602</accession>
<dbReference type="Gene3D" id="3.10.350.10">
    <property type="entry name" value="LysM domain"/>
    <property type="match status" value="2"/>
</dbReference>